<dbReference type="Gene3D" id="3.40.50.2000">
    <property type="entry name" value="Glycogen Phosphorylase B"/>
    <property type="match status" value="2"/>
</dbReference>
<name>A0A4R5TNJ9_9MICC</name>
<feature type="domain" description="Glycosyltransferase subfamily 4-like N-terminal" evidence="4">
    <location>
        <begin position="1"/>
        <end position="154"/>
    </location>
</feature>
<dbReference type="EMBL" id="SMTK01000006">
    <property type="protein sequence ID" value="TDK23554.1"/>
    <property type="molecule type" value="Genomic_DNA"/>
</dbReference>
<evidence type="ECO:0000313" key="5">
    <source>
        <dbReference type="EMBL" id="TDK23554.1"/>
    </source>
</evidence>
<dbReference type="Proteomes" id="UP000295411">
    <property type="component" value="Unassembled WGS sequence"/>
</dbReference>
<dbReference type="Pfam" id="PF13579">
    <property type="entry name" value="Glyco_trans_4_4"/>
    <property type="match status" value="1"/>
</dbReference>
<dbReference type="InterPro" id="IPR050194">
    <property type="entry name" value="Glycosyltransferase_grp1"/>
</dbReference>
<proteinExistence type="predicted"/>
<keyword evidence="2" id="KW-0328">Glycosyltransferase</keyword>
<dbReference type="PANTHER" id="PTHR45947:SF3">
    <property type="entry name" value="SULFOQUINOVOSYL TRANSFERASE SQD2"/>
    <property type="match status" value="1"/>
</dbReference>
<accession>A0A4R5TNJ9</accession>
<dbReference type="SUPFAM" id="SSF53756">
    <property type="entry name" value="UDP-Glycosyltransferase/glycogen phosphorylase"/>
    <property type="match status" value="1"/>
</dbReference>
<keyword evidence="3 5" id="KW-0808">Transferase</keyword>
<dbReference type="OrthoDB" id="3657271at2"/>
<keyword evidence="6" id="KW-1185">Reference proteome</keyword>
<gene>
    <name evidence="5" type="ORF">E2F48_16345</name>
</gene>
<protein>
    <recommendedName>
        <fullName evidence="1">D-inositol 3-phosphate glycosyltransferase</fullName>
    </recommendedName>
</protein>
<dbReference type="Pfam" id="PF13692">
    <property type="entry name" value="Glyco_trans_1_4"/>
    <property type="match status" value="1"/>
</dbReference>
<dbReference type="GO" id="GO:0016758">
    <property type="term" value="F:hexosyltransferase activity"/>
    <property type="evidence" value="ECO:0007669"/>
    <property type="project" value="TreeGrafter"/>
</dbReference>
<reference evidence="5 6" key="1">
    <citation type="submission" date="2019-03" db="EMBL/GenBank/DDBJ databases">
        <title>Arthrobacter sp. nov., an bacterium isolated from biocrust in Mu Us Desert.</title>
        <authorList>
            <person name="Lixiong L."/>
        </authorList>
    </citation>
    <scope>NUCLEOTIDE SEQUENCE [LARGE SCALE GENOMIC DNA]</scope>
    <source>
        <strain evidence="5 6">SLN-3</strain>
    </source>
</reference>
<comment type="caution">
    <text evidence="5">The sequence shown here is derived from an EMBL/GenBank/DDBJ whole genome shotgun (WGS) entry which is preliminary data.</text>
</comment>
<dbReference type="GO" id="GO:1901137">
    <property type="term" value="P:carbohydrate derivative biosynthetic process"/>
    <property type="evidence" value="ECO:0007669"/>
    <property type="project" value="UniProtKB-ARBA"/>
</dbReference>
<dbReference type="AlphaFoldDB" id="A0A4R5TNJ9"/>
<organism evidence="5 6">
    <name type="scientific">Arthrobacter crusticola</name>
    <dbReference type="NCBI Taxonomy" id="2547960"/>
    <lineage>
        <taxon>Bacteria</taxon>
        <taxon>Bacillati</taxon>
        <taxon>Actinomycetota</taxon>
        <taxon>Actinomycetes</taxon>
        <taxon>Micrococcales</taxon>
        <taxon>Micrococcaceae</taxon>
        <taxon>Arthrobacter</taxon>
    </lineage>
</organism>
<evidence type="ECO:0000256" key="3">
    <source>
        <dbReference type="ARBA" id="ARBA00022679"/>
    </source>
</evidence>
<evidence type="ECO:0000256" key="2">
    <source>
        <dbReference type="ARBA" id="ARBA00022676"/>
    </source>
</evidence>
<dbReference type="PANTHER" id="PTHR45947">
    <property type="entry name" value="SULFOQUINOVOSYL TRANSFERASE SQD2"/>
    <property type="match status" value="1"/>
</dbReference>
<evidence type="ECO:0000313" key="6">
    <source>
        <dbReference type="Proteomes" id="UP000295411"/>
    </source>
</evidence>
<sequence>MVSELEKRGNKVTVYTSRAPNATRSTMGVRRWPVLRDRAGAVRGYLQYASFDIPLFFRLLFGKAFDVAIVEPPPTTGLIVMLAAAIRRRPFIYFAADVSSVAAAGIGVAKPVVSVLRAMERTVLSAARFVLTVSSGVSQAVVDLTHRPEKVVNVGTGVDTKKFSLDGERTEEGGRYFVYAGTMSEIQGAGIFVDAFLRIASEFPDVRLLMYGDGVEKEELRVRAASTERVEFPGTVGSEILSRILRGAVAGLASVRPSKGYDFAFATKALVSLSCGTPVIYAGVGPLRDVVSSERLGRSVDWDIEQVANAMRASLSAQTSDSERRRLAGWVQRNHSLARVGANAAAVVARIGHNTGS</sequence>
<dbReference type="InterPro" id="IPR028098">
    <property type="entry name" value="Glyco_trans_4-like_N"/>
</dbReference>
<evidence type="ECO:0000259" key="4">
    <source>
        <dbReference type="Pfam" id="PF13579"/>
    </source>
</evidence>
<evidence type="ECO:0000256" key="1">
    <source>
        <dbReference type="ARBA" id="ARBA00021292"/>
    </source>
</evidence>